<evidence type="ECO:0000256" key="2">
    <source>
        <dbReference type="SAM" id="Phobius"/>
    </source>
</evidence>
<proteinExistence type="predicted"/>
<comment type="caution">
    <text evidence="4">The sequence shown here is derived from an EMBL/GenBank/DDBJ whole genome shotgun (WGS) entry which is preliminary data.</text>
</comment>
<dbReference type="STRING" id="1912961.BU204_02405"/>
<dbReference type="NCBIfam" id="NF047832">
    <property type="entry name" value="caspase_w_EACC1"/>
    <property type="match status" value="1"/>
</dbReference>
<dbReference type="InterPro" id="IPR015943">
    <property type="entry name" value="WD40/YVTN_repeat-like_dom_sf"/>
</dbReference>
<name>A0A1Q8CXY8_9PSEU</name>
<feature type="transmembrane region" description="Helical" evidence="2">
    <location>
        <begin position="498"/>
        <end position="520"/>
    </location>
</feature>
<dbReference type="InterPro" id="IPR051200">
    <property type="entry name" value="Host-pathogen_enzymatic-act"/>
</dbReference>
<reference evidence="4 5" key="1">
    <citation type="submission" date="2016-12" db="EMBL/GenBank/DDBJ databases">
        <title>The draft genome sequence of Actinophytocola sp. 11-183.</title>
        <authorList>
            <person name="Wang W."/>
            <person name="Yuan L."/>
        </authorList>
    </citation>
    <scope>NUCLEOTIDE SEQUENCE [LARGE SCALE GENOMIC DNA]</scope>
    <source>
        <strain evidence="4 5">11-183</strain>
    </source>
</reference>
<dbReference type="Proteomes" id="UP000185596">
    <property type="component" value="Unassembled WGS sequence"/>
</dbReference>
<evidence type="ECO:0000313" key="5">
    <source>
        <dbReference type="Proteomes" id="UP000185596"/>
    </source>
</evidence>
<dbReference type="PANTHER" id="PTHR47197:SF3">
    <property type="entry name" value="DIHYDRO-HEME D1 DEHYDROGENASE"/>
    <property type="match status" value="1"/>
</dbReference>
<dbReference type="Gene3D" id="3.40.50.1460">
    <property type="match status" value="1"/>
</dbReference>
<feature type="region of interest" description="Disordered" evidence="1">
    <location>
        <begin position="313"/>
        <end position="486"/>
    </location>
</feature>
<dbReference type="InterPro" id="IPR011600">
    <property type="entry name" value="Pept_C14_caspase"/>
</dbReference>
<keyword evidence="2" id="KW-0472">Membrane</keyword>
<organism evidence="4 5">
    <name type="scientific">Actinophytocola xanthii</name>
    <dbReference type="NCBI Taxonomy" id="1912961"/>
    <lineage>
        <taxon>Bacteria</taxon>
        <taxon>Bacillati</taxon>
        <taxon>Actinomycetota</taxon>
        <taxon>Actinomycetes</taxon>
        <taxon>Pseudonocardiales</taxon>
        <taxon>Pseudonocardiaceae</taxon>
    </lineage>
</organism>
<keyword evidence="5" id="KW-1185">Reference proteome</keyword>
<feature type="compositionally biased region" description="Low complexity" evidence="1">
    <location>
        <begin position="327"/>
        <end position="478"/>
    </location>
</feature>
<dbReference type="InterPro" id="IPR029030">
    <property type="entry name" value="Caspase-like_dom_sf"/>
</dbReference>
<dbReference type="AlphaFoldDB" id="A0A1Q8CXY8"/>
<dbReference type="Pfam" id="PF00656">
    <property type="entry name" value="Peptidase_C14"/>
    <property type="match status" value="1"/>
</dbReference>
<feature type="compositionally biased region" description="Pro residues" evidence="1">
    <location>
        <begin position="315"/>
        <end position="326"/>
    </location>
</feature>
<dbReference type="OrthoDB" id="491589at2"/>
<dbReference type="GO" id="GO:0006508">
    <property type="term" value="P:proteolysis"/>
    <property type="evidence" value="ECO:0007669"/>
    <property type="project" value="InterPro"/>
</dbReference>
<keyword evidence="2" id="KW-0812">Transmembrane</keyword>
<gene>
    <name evidence="4" type="ORF">BU204_02405</name>
</gene>
<keyword evidence="2" id="KW-1133">Transmembrane helix</keyword>
<accession>A0A1Q8CXY8</accession>
<feature type="domain" description="Peptidase C14 caspase" evidence="3">
    <location>
        <begin position="3"/>
        <end position="230"/>
    </location>
</feature>
<sequence length="832" mass="87148">MGRRLALLIATYEYLDPGLRRLTSPPHDAEALAEVLADPDIAGFEVDTLVNEPHHRVGEAIGELYRDCRRDDLVLLYFTGHGLKDDGGRLYLAMTNTRRDSLLFTALPAEQIDQAMSGCASRRQVLILDCCYSGAFPAGRLPKADPEVHALERFQGRGRTVLTASDSTQYSFEGNTPHGEAAQSVFTRHLVAGLRDGSADLDGDGDITLDELYGYVHERVVEEMPRQRPKRQDNVEGRTVIARNVNWTLPAYLSNALRSPIAADRLAALEGLDHLLRIGNESVRTRVREAIATLAEDDSKQVSSAATARYRALTSPPPAVPVPEPPATHTGPAPDAAATPAIPAEPGTAADTSPATDTSPAEDTAATPAVPAGPGTAADTSPATDTSPAEDTAATPAVPAGPGTAADTSPATDTSPAEDTAATPAVPAGPGTAADTSPATDTAPTPDNTTDPSTAPDTAPTPAIAAGPGTAATEPDPTVDTAAGNTSEPWFRSRRVRLVLVPALAATVVGALVVSLVLLLNRNEGSSGGSEQPAPLVSAMTVSPDGERLYLTSTNPPTLTVVDTVTRETVDQRELGAELAPGMGAGLAAHPLGERVFVTGFRTRRSLSVFRTHGMNEQTIPLDGIPVGVAFRRDGRTAYVITREPNTLQAVDTFTGTVRPGTVRLPEEPRDVAVDPTDQRVYIAAGSWIAWVGIDNGHVEDATMCGETVLASPTGSFWLGCAEKDRLSLVEPGAMTSESITVEAPADLALLPDNSRMYVPSAESDTVSVVDVATSSVAGPPIRVGPHPTAVAVDSSGEHVYVASDNRTISVIDPSTNSVSHTIDWLVHAADR</sequence>
<dbReference type="InterPro" id="IPR011964">
    <property type="entry name" value="YVTN_b-propeller_repeat"/>
</dbReference>
<dbReference type="SUPFAM" id="SSF50974">
    <property type="entry name" value="Nitrous oxide reductase, N-terminal domain"/>
    <property type="match status" value="1"/>
</dbReference>
<dbReference type="SUPFAM" id="SSF52129">
    <property type="entry name" value="Caspase-like"/>
    <property type="match status" value="1"/>
</dbReference>
<dbReference type="EMBL" id="MSIE01000002">
    <property type="protein sequence ID" value="OLF19223.1"/>
    <property type="molecule type" value="Genomic_DNA"/>
</dbReference>
<evidence type="ECO:0000259" key="3">
    <source>
        <dbReference type="Pfam" id="PF00656"/>
    </source>
</evidence>
<dbReference type="InterPro" id="IPR011045">
    <property type="entry name" value="N2O_reductase_N"/>
</dbReference>
<dbReference type="PANTHER" id="PTHR47197">
    <property type="entry name" value="PROTEIN NIRF"/>
    <property type="match status" value="1"/>
</dbReference>
<evidence type="ECO:0000313" key="4">
    <source>
        <dbReference type="EMBL" id="OLF19223.1"/>
    </source>
</evidence>
<dbReference type="Gene3D" id="2.130.10.10">
    <property type="entry name" value="YVTN repeat-like/Quinoprotein amine dehydrogenase"/>
    <property type="match status" value="2"/>
</dbReference>
<dbReference type="NCBIfam" id="TIGR02276">
    <property type="entry name" value="beta_rpt_yvtn"/>
    <property type="match status" value="1"/>
</dbReference>
<protein>
    <recommendedName>
        <fullName evidence="3">Peptidase C14 caspase domain-containing protein</fullName>
    </recommendedName>
</protein>
<dbReference type="GO" id="GO:0004197">
    <property type="term" value="F:cysteine-type endopeptidase activity"/>
    <property type="evidence" value="ECO:0007669"/>
    <property type="project" value="InterPro"/>
</dbReference>
<dbReference type="RefSeq" id="WP_075123827.1">
    <property type="nucleotide sequence ID" value="NZ_MSIE01000002.1"/>
</dbReference>
<evidence type="ECO:0000256" key="1">
    <source>
        <dbReference type="SAM" id="MobiDB-lite"/>
    </source>
</evidence>
<dbReference type="PROSITE" id="PS00018">
    <property type="entry name" value="EF_HAND_1"/>
    <property type="match status" value="1"/>
</dbReference>
<dbReference type="InterPro" id="IPR018247">
    <property type="entry name" value="EF_Hand_1_Ca_BS"/>
</dbReference>